<dbReference type="CDD" id="cd10944">
    <property type="entry name" value="CE4_SmPgdA_like"/>
    <property type="match status" value="1"/>
</dbReference>
<dbReference type="GO" id="GO:0016810">
    <property type="term" value="F:hydrolase activity, acting on carbon-nitrogen (but not peptide) bonds"/>
    <property type="evidence" value="ECO:0007669"/>
    <property type="project" value="InterPro"/>
</dbReference>
<keyword evidence="2" id="KW-0812">Transmembrane</keyword>
<dbReference type="PANTHER" id="PTHR10587:SF125">
    <property type="entry name" value="POLYSACCHARIDE DEACETYLASE YHEN-RELATED"/>
    <property type="match status" value="1"/>
</dbReference>
<accession>A0A926EW82</accession>
<dbReference type="RefSeq" id="WP_262430195.1">
    <property type="nucleotide sequence ID" value="NZ_JACRTG010000026.1"/>
</dbReference>
<dbReference type="InterPro" id="IPR002509">
    <property type="entry name" value="NODB_dom"/>
</dbReference>
<name>A0A926EW82_9FIRM</name>
<evidence type="ECO:0000313" key="5">
    <source>
        <dbReference type="Proteomes" id="UP000601171"/>
    </source>
</evidence>
<feature type="coiled-coil region" evidence="1">
    <location>
        <begin position="62"/>
        <end position="96"/>
    </location>
</feature>
<keyword evidence="5" id="KW-1185">Reference proteome</keyword>
<dbReference type="Pfam" id="PF01522">
    <property type="entry name" value="Polysacc_deac_1"/>
    <property type="match status" value="1"/>
</dbReference>
<dbReference type="GO" id="GO:0005975">
    <property type="term" value="P:carbohydrate metabolic process"/>
    <property type="evidence" value="ECO:0007669"/>
    <property type="project" value="InterPro"/>
</dbReference>
<keyword evidence="2" id="KW-0472">Membrane</keyword>
<feature type="transmembrane region" description="Helical" evidence="2">
    <location>
        <begin position="12"/>
        <end position="32"/>
    </location>
</feature>
<protein>
    <submittedName>
        <fullName evidence="4">Polysaccharide deacetylase</fullName>
    </submittedName>
</protein>
<evidence type="ECO:0000256" key="1">
    <source>
        <dbReference type="SAM" id="Coils"/>
    </source>
</evidence>
<dbReference type="AlphaFoldDB" id="A0A926EW82"/>
<keyword evidence="2" id="KW-1133">Transmembrane helix</keyword>
<dbReference type="PROSITE" id="PS51677">
    <property type="entry name" value="NODB"/>
    <property type="match status" value="1"/>
</dbReference>
<dbReference type="EMBL" id="JACRTG010000026">
    <property type="protein sequence ID" value="MBC8588741.1"/>
    <property type="molecule type" value="Genomic_DNA"/>
</dbReference>
<gene>
    <name evidence="4" type="ORF">H8707_10985</name>
</gene>
<sequence length="310" mass="35560">MKKRKLFKKGFVTISIILGAVFIGNLSLNFGISNIFKKNVVEAVDIVDTLGIMLDNNPINVLINREIKLIEEEKAKEALEKKRIEMAKKLEIEEQEKFDQGNNSEDSEDKRKTDGKIAYLTFDDGPSLTVTPRILDILDEYDIKATFFVIGRMAEKHPEMLQRIYQKGHSIGNHSYSHNYSYIYKNTSNFIGEINKTNDILKDVLGEDFDSKLIRFPGGSFGKDGKFIKAAVDAGYKYYDWNSLNGDAEGKRFSKDRLIKRFKDTSKNKKKLIVLMHDTDAKDTTADALSDIIEYLINQGYEFDKLENYE</sequence>
<organism evidence="4 5">
    <name type="scientific">Paratissierella segnis</name>
    <dbReference type="NCBI Taxonomy" id="2763679"/>
    <lineage>
        <taxon>Bacteria</taxon>
        <taxon>Bacillati</taxon>
        <taxon>Bacillota</taxon>
        <taxon>Tissierellia</taxon>
        <taxon>Tissierellales</taxon>
        <taxon>Tissierellaceae</taxon>
        <taxon>Paratissierella</taxon>
    </lineage>
</organism>
<dbReference type="InterPro" id="IPR011330">
    <property type="entry name" value="Glyco_hydro/deAcase_b/a-brl"/>
</dbReference>
<proteinExistence type="predicted"/>
<dbReference type="Gene3D" id="3.20.20.370">
    <property type="entry name" value="Glycoside hydrolase/deacetylase"/>
    <property type="match status" value="1"/>
</dbReference>
<dbReference type="SUPFAM" id="SSF88713">
    <property type="entry name" value="Glycoside hydrolase/deacetylase"/>
    <property type="match status" value="1"/>
</dbReference>
<keyword evidence="1" id="KW-0175">Coiled coil</keyword>
<evidence type="ECO:0000256" key="2">
    <source>
        <dbReference type="SAM" id="Phobius"/>
    </source>
</evidence>
<dbReference type="Proteomes" id="UP000601171">
    <property type="component" value="Unassembled WGS sequence"/>
</dbReference>
<comment type="caution">
    <text evidence="4">The sequence shown here is derived from an EMBL/GenBank/DDBJ whole genome shotgun (WGS) entry which is preliminary data.</text>
</comment>
<reference evidence="4" key="1">
    <citation type="submission" date="2020-08" db="EMBL/GenBank/DDBJ databases">
        <title>Genome public.</title>
        <authorList>
            <person name="Liu C."/>
            <person name="Sun Q."/>
        </authorList>
    </citation>
    <scope>NUCLEOTIDE SEQUENCE</scope>
    <source>
        <strain evidence="4">BX21</strain>
    </source>
</reference>
<feature type="domain" description="NodB homology" evidence="3">
    <location>
        <begin position="116"/>
        <end position="304"/>
    </location>
</feature>
<dbReference type="InterPro" id="IPR050248">
    <property type="entry name" value="Polysacc_deacetylase_ArnD"/>
</dbReference>
<evidence type="ECO:0000313" key="4">
    <source>
        <dbReference type="EMBL" id="MBC8588741.1"/>
    </source>
</evidence>
<dbReference type="PANTHER" id="PTHR10587">
    <property type="entry name" value="GLYCOSYL TRANSFERASE-RELATED"/>
    <property type="match status" value="1"/>
</dbReference>
<evidence type="ECO:0000259" key="3">
    <source>
        <dbReference type="PROSITE" id="PS51677"/>
    </source>
</evidence>